<evidence type="ECO:0000256" key="4">
    <source>
        <dbReference type="ARBA" id="ARBA00011738"/>
    </source>
</evidence>
<dbReference type="Proteomes" id="UP000092401">
    <property type="component" value="Unassembled WGS sequence"/>
</dbReference>
<evidence type="ECO:0000313" key="15">
    <source>
        <dbReference type="EMBL" id="KYC45538.1"/>
    </source>
</evidence>
<keyword evidence="9 14" id="KW-0808">Transferase</keyword>
<dbReference type="EMBL" id="LNGF01000020">
    <property type="protein sequence ID" value="KYC47610.1"/>
    <property type="molecule type" value="Genomic_DNA"/>
</dbReference>
<feature type="binding site" evidence="14">
    <location>
        <position position="79"/>
    </location>
    <ligand>
        <name>S-adenosyl-L-methionine</name>
        <dbReference type="ChEBI" id="CHEBI:59789"/>
    </ligand>
</feature>
<dbReference type="HAMAP" id="MF_00077">
    <property type="entry name" value="tRNA_methyltr_aTrm56"/>
    <property type="match status" value="1"/>
</dbReference>
<comment type="subunit">
    <text evidence="4 14">Homodimer.</text>
</comment>
<dbReference type="Proteomes" id="UP000091929">
    <property type="component" value="Unassembled WGS sequence"/>
</dbReference>
<dbReference type="InterPro" id="IPR002845">
    <property type="entry name" value="tRNA_mtfrase_aTrm56"/>
</dbReference>
<name>A0A150IRK6_9EURY</name>
<dbReference type="InterPro" id="IPR029028">
    <property type="entry name" value="Alpha/beta_knot_MTases"/>
</dbReference>
<dbReference type="EC" id="2.1.1.206" evidence="5 14"/>
<evidence type="ECO:0000256" key="12">
    <source>
        <dbReference type="ARBA" id="ARBA00029826"/>
    </source>
</evidence>
<evidence type="ECO:0000313" key="18">
    <source>
        <dbReference type="Proteomes" id="UP000091929"/>
    </source>
</evidence>
<dbReference type="PANTHER" id="PTHR42197">
    <property type="entry name" value="TRNA (CYTIDINE(56)-2'-O)-METHYLTRANSFERASE"/>
    <property type="match status" value="1"/>
</dbReference>
<dbReference type="InterPro" id="IPR029026">
    <property type="entry name" value="tRNA_m1G_MTases_N"/>
</dbReference>
<comment type="catalytic activity">
    <reaction evidence="13 14">
        <text>cytidine(56) in tRNA + S-adenosyl-L-methionine = 2'-O-methylcytidine(56) in tRNA + S-adenosyl-L-homocysteine + H(+)</text>
        <dbReference type="Rhea" id="RHEA:42968"/>
        <dbReference type="Rhea" id="RHEA-COMP:10308"/>
        <dbReference type="Rhea" id="RHEA-COMP:10309"/>
        <dbReference type="ChEBI" id="CHEBI:15378"/>
        <dbReference type="ChEBI" id="CHEBI:57856"/>
        <dbReference type="ChEBI" id="CHEBI:59789"/>
        <dbReference type="ChEBI" id="CHEBI:74495"/>
        <dbReference type="ChEBI" id="CHEBI:82748"/>
        <dbReference type="EC" id="2.1.1.206"/>
    </reaction>
</comment>
<evidence type="ECO:0000313" key="17">
    <source>
        <dbReference type="EMBL" id="KYC50227.1"/>
    </source>
</evidence>
<accession>A0A150IRK6</accession>
<evidence type="ECO:0000256" key="14">
    <source>
        <dbReference type="HAMAP-Rule" id="MF_00077"/>
    </source>
</evidence>
<evidence type="ECO:0000256" key="3">
    <source>
        <dbReference type="ARBA" id="ARBA00010324"/>
    </source>
</evidence>
<comment type="caution">
    <text evidence="16">The sequence shown here is derived from an EMBL/GenBank/DDBJ whole genome shotgun (WGS) entry which is preliminary data.</text>
</comment>
<evidence type="ECO:0000256" key="9">
    <source>
        <dbReference type="ARBA" id="ARBA00022679"/>
    </source>
</evidence>
<proteinExistence type="inferred from homology"/>
<evidence type="ECO:0000256" key="1">
    <source>
        <dbReference type="ARBA" id="ARBA00003959"/>
    </source>
</evidence>
<dbReference type="NCBIfam" id="NF003048">
    <property type="entry name" value="PRK03958.1"/>
    <property type="match status" value="1"/>
</dbReference>
<protein>
    <recommendedName>
        <fullName evidence="6 14">tRNA (cytidine(56)-2'-O)-methyltransferase</fullName>
        <ecNumber evidence="5 14">2.1.1.206</ecNumber>
    </recommendedName>
    <alternativeName>
        <fullName evidence="12 14">tRNA ribose 2'-O-methyltransferase aTrm56</fullName>
    </alternativeName>
</protein>
<dbReference type="PATRIC" id="fig|1706436.3.peg.772"/>
<reference evidence="18 19" key="1">
    <citation type="journal article" date="2016" name="ISME J.">
        <title>Chasing the elusive Euryarchaeota class WSA2: genomes reveal a uniquely fastidious methyl-reducing methanogen.</title>
        <authorList>
            <person name="Nobu M.K."/>
            <person name="Narihiro T."/>
            <person name="Kuroda K."/>
            <person name="Mei R."/>
            <person name="Liu W.T."/>
        </authorList>
    </citation>
    <scope>NUCLEOTIDE SEQUENCE [LARGE SCALE GENOMIC DNA]</scope>
    <source>
        <strain evidence="15">B03fssc0709_Meth_Bin005</strain>
        <strain evidence="16">B15fssc0709_Meth_Bin003</strain>
        <strain evidence="17">BMIXfssc0709_Meth_Bin006</strain>
    </source>
</reference>
<keyword evidence="10 14" id="KW-0949">S-adenosyl-L-methionine</keyword>
<gene>
    <name evidence="15" type="ORF">APG10_00763</name>
    <name evidence="16" type="ORF">APG11_01016</name>
    <name evidence="17" type="ORF">APG12_00949</name>
</gene>
<evidence type="ECO:0000256" key="11">
    <source>
        <dbReference type="ARBA" id="ARBA00022694"/>
    </source>
</evidence>
<dbReference type="AlphaFoldDB" id="A0A150IRK6"/>
<evidence type="ECO:0000256" key="8">
    <source>
        <dbReference type="ARBA" id="ARBA00022603"/>
    </source>
</evidence>
<dbReference type="GO" id="GO:0002128">
    <property type="term" value="P:tRNA nucleoside ribose methylation"/>
    <property type="evidence" value="ECO:0007669"/>
    <property type="project" value="UniProtKB-UniRule"/>
</dbReference>
<comment type="function">
    <text evidence="1 14">Specifically catalyzes the AdoMet-dependent 2'-O-ribose methylation of cytidine at position 56 in tRNAs.</text>
</comment>
<dbReference type="GO" id="GO:0106059">
    <property type="term" value="F:tRNA (cytidine(56)-2'-O)-methyltransferase activity"/>
    <property type="evidence" value="ECO:0007669"/>
    <property type="project" value="UniProtKB-EC"/>
</dbReference>
<dbReference type="Gene3D" id="3.40.1280.10">
    <property type="match status" value="1"/>
</dbReference>
<dbReference type="CDD" id="cd18083">
    <property type="entry name" value="aTrm56-like"/>
    <property type="match status" value="1"/>
</dbReference>
<evidence type="ECO:0000256" key="5">
    <source>
        <dbReference type="ARBA" id="ARBA00012624"/>
    </source>
</evidence>
<feature type="binding site" evidence="14">
    <location>
        <begin position="109"/>
        <end position="113"/>
    </location>
    <ligand>
        <name>S-adenosyl-L-methionine</name>
        <dbReference type="ChEBI" id="CHEBI:59789"/>
    </ligand>
</feature>
<dbReference type="PIRSF" id="PIRSF016123">
    <property type="entry name" value="UCP016123"/>
    <property type="match status" value="1"/>
</dbReference>
<evidence type="ECO:0000256" key="13">
    <source>
        <dbReference type="ARBA" id="ARBA00047792"/>
    </source>
</evidence>
<dbReference type="Pfam" id="PF01994">
    <property type="entry name" value="Trm56"/>
    <property type="match status" value="1"/>
</dbReference>
<sequence>MSITVLRIGHRPERDHRITTHAALVSRAFGADSISIWEKDEKIKKSIDSVCKRWGGNFSVYFETYKQTFKKFEGVSVHLTMYGTPFEDKIEEIKDLVFKQNKNLMVVIGAEKVPKDIYELSSYNLSVTNQPHSEISALALFLDRLFEGKEIKKEFKNAKLKIVPCEKGKNIITEEPVK</sequence>
<evidence type="ECO:0000313" key="19">
    <source>
        <dbReference type="Proteomes" id="UP000092401"/>
    </source>
</evidence>
<dbReference type="EMBL" id="LNGE01000016">
    <property type="protein sequence ID" value="KYC45538.1"/>
    <property type="molecule type" value="Genomic_DNA"/>
</dbReference>
<accession>A0A150IKT8</accession>
<dbReference type="PATRIC" id="fig|1706437.3.peg.1028"/>
<dbReference type="PATRIC" id="fig|1706438.3.peg.960"/>
<evidence type="ECO:0000256" key="10">
    <source>
        <dbReference type="ARBA" id="ARBA00022691"/>
    </source>
</evidence>
<keyword evidence="7 14" id="KW-0963">Cytoplasm</keyword>
<comment type="subcellular location">
    <subcellularLocation>
        <location evidence="2 14">Cytoplasm</location>
    </subcellularLocation>
</comment>
<evidence type="ECO:0000256" key="7">
    <source>
        <dbReference type="ARBA" id="ARBA00022490"/>
    </source>
</evidence>
<evidence type="ECO:0000313" key="16">
    <source>
        <dbReference type="EMBL" id="KYC47610.1"/>
    </source>
</evidence>
<comment type="caution">
    <text evidence="14">Lacks conserved residue(s) required for the propagation of feature annotation.</text>
</comment>
<accession>A0A150IZ06</accession>
<evidence type="ECO:0000256" key="6">
    <source>
        <dbReference type="ARBA" id="ARBA00013709"/>
    </source>
</evidence>
<dbReference type="GO" id="GO:0005737">
    <property type="term" value="C:cytoplasm"/>
    <property type="evidence" value="ECO:0007669"/>
    <property type="project" value="UniProtKB-SubCell"/>
</dbReference>
<dbReference type="EMBL" id="LNJC01000017">
    <property type="protein sequence ID" value="KYC50227.1"/>
    <property type="molecule type" value="Genomic_DNA"/>
</dbReference>
<organism evidence="16 18">
    <name type="scientific">Candidatus Methanofastidiosum methylothiophilum</name>
    <dbReference type="NCBI Taxonomy" id="1705564"/>
    <lineage>
        <taxon>Archaea</taxon>
        <taxon>Methanobacteriati</taxon>
        <taxon>Methanobacteriota</taxon>
        <taxon>Stenosarchaea group</taxon>
        <taxon>Candidatus Methanofastidiosia</taxon>
        <taxon>Candidatus Methanofastidiosales</taxon>
        <taxon>Candidatus Methanofastidiosaceae</taxon>
        <taxon>Candidatus Methanofastidiosum</taxon>
    </lineage>
</organism>
<keyword evidence="8 14" id="KW-0489">Methyltransferase</keyword>
<evidence type="ECO:0000256" key="2">
    <source>
        <dbReference type="ARBA" id="ARBA00004496"/>
    </source>
</evidence>
<comment type="similarity">
    <text evidence="3 14">Belongs to the aTrm56 family.</text>
</comment>
<keyword evidence="11 14" id="KW-0819">tRNA processing</keyword>
<dbReference type="PANTHER" id="PTHR42197:SF1">
    <property type="entry name" value="TRNA (CYTIDINE(56)-2'-O)-METHYLTRANSFERASE"/>
    <property type="match status" value="1"/>
</dbReference>
<dbReference type="Proteomes" id="UP000092403">
    <property type="component" value="Unassembled WGS sequence"/>
</dbReference>
<dbReference type="SUPFAM" id="SSF75217">
    <property type="entry name" value="alpha/beta knot"/>
    <property type="match status" value="1"/>
</dbReference>